<dbReference type="GO" id="GO:0034993">
    <property type="term" value="C:meiotic nuclear membrane microtubule tethering complex"/>
    <property type="evidence" value="ECO:0007669"/>
    <property type="project" value="TreeGrafter"/>
</dbReference>
<gene>
    <name evidence="7" type="ORF">XA68_10954</name>
</gene>
<name>A0A2A9PHS6_OPHUN</name>
<dbReference type="PANTHER" id="PTHR12911">
    <property type="entry name" value="SAD1/UNC-84-LIKE PROTEIN-RELATED"/>
    <property type="match status" value="1"/>
</dbReference>
<feature type="region of interest" description="Disordered" evidence="5">
    <location>
        <begin position="159"/>
        <end position="252"/>
    </location>
</feature>
<reference evidence="7 8" key="1">
    <citation type="journal article" date="2015" name="BMC Genomics">
        <title>Gene expression during zombie ant biting behavior reflects the complexity underlying fungal parasitic behavioral manipulation.</title>
        <authorList>
            <person name="de Bekker C."/>
            <person name="Ohm R.A."/>
            <person name="Loreto R.G."/>
            <person name="Sebastian A."/>
            <person name="Albert I."/>
            <person name="Merrow M."/>
            <person name="Brachmann A."/>
            <person name="Hughes D.P."/>
        </authorList>
    </citation>
    <scope>NUCLEOTIDE SEQUENCE [LARGE SCALE GENOMIC DNA]</scope>
    <source>
        <strain evidence="7 8">SC16a</strain>
    </source>
</reference>
<evidence type="ECO:0000256" key="3">
    <source>
        <dbReference type="ARBA" id="ARBA00022989"/>
    </source>
</evidence>
<dbReference type="EMBL" id="LAZP02000129">
    <property type="protein sequence ID" value="PFH60440.1"/>
    <property type="molecule type" value="Genomic_DNA"/>
</dbReference>
<evidence type="ECO:0000313" key="7">
    <source>
        <dbReference type="EMBL" id="PFH60440.1"/>
    </source>
</evidence>
<feature type="compositionally biased region" description="Polar residues" evidence="5">
    <location>
        <begin position="377"/>
        <end position="394"/>
    </location>
</feature>
<sequence>MPSTPRYPYDSLELIAPSVIITICDRKRSGHTRDRSHLFHLRCHPAHPHPLPLNPRRARRDAQARPRQLPFNAPFNACYPSSDSPRQQPPAPLLYLARPVRLASATSRRKLQGSCLARALPISTGPRRTPLALPGNFLYAVQKALCDLGPRLAHTRRPTRGLTTVCQPSPFRQPRPTEPRPKMVPKSSTQRWSREASRESETPMSVRGGLAAFQKPNLPPLEGTPSSRRQYSYGAAAEPQPARPGRGLQRGQELNLTNAIRSALTSHEEDELHNEAHHTFGARSQNMAQHEDEPATASYLKPTTRASRHILPDSPESFRRPSLTDNQPEDARSFGMESDYYGDATIRSSPADWSVPPAGKSQISGNTVGEKQKRNSQKSVSGTAKGQADQSAQSADVGRRSKAKTLGPSRLQFDQNDASASGQDRSATGNATESRPQTRSRTLAMTAEVPNQGPASRHQPGVGIPSSAAHLDGRAGISADDSLTEDCSGSGRWLNGATKATIFSNFSSPGSRDATPRPSQTQGRLFDSGIRDEPTSVDWWQILTTNLRNYVEAVVRVLGAAWQRLVELSISTIWVDGRRRLVHGSRLLPTIMVAVLVVVLGLVLSTASWRSDSDGELWAPTAGESRWYSPSGVTQKLGGYLSSLDWPSRSRWTDLDDLWSMDDWQRSSVEEHFKKLEQAFRSLQKASKLHELSLKKLESVVPKVVHMELRDGKPVIDAAFWHALRDLILEDEAVLSFYESDEGAYTVSSERQLKALASRLAADPILAQQIDLSVSQAESRLDGKLTHWERWVRENEAKRRERSALDQVESVAQQQKWEKQAVEAVEERIRDFERRNTFVTRDEYLRYVQSEASTHGSGFGRELEQLKPQLEKMVRELMQLAAVDTPTGMSRSDVTALVNGLMRKAFSDVNLEALANGKIHAHWETELRKHVNYFTHKAGAHVDAQRSSAPFDAAAGKVKVGRQDETGVRAMLPPSAALEPWHDDGDCWCAALSHDAEGNLHGARLAVVLAHRIVPQHLVIEHILPGATTDADARPRDVELYAYIEDETTRERLRDFAAAHFPDTVEWDDGAPPDLGEKFVKIAHTVYRGDELHGGIHVHRLSEELLALGAVTEHVVVRAISNYGSRDYTCFYRVRLYGRNVDVDVPEIEWR</sequence>
<dbReference type="STRING" id="268505.A0A2A9PHS6"/>
<dbReference type="Proteomes" id="UP000037136">
    <property type="component" value="Unassembled WGS sequence"/>
</dbReference>
<keyword evidence="2" id="KW-0812">Transmembrane</keyword>
<keyword evidence="8" id="KW-1185">Reference proteome</keyword>
<organism evidence="7 8">
    <name type="scientific">Ophiocordyceps unilateralis</name>
    <name type="common">Zombie-ant fungus</name>
    <name type="synonym">Torrubia unilateralis</name>
    <dbReference type="NCBI Taxonomy" id="268505"/>
    <lineage>
        <taxon>Eukaryota</taxon>
        <taxon>Fungi</taxon>
        <taxon>Dikarya</taxon>
        <taxon>Ascomycota</taxon>
        <taxon>Pezizomycotina</taxon>
        <taxon>Sordariomycetes</taxon>
        <taxon>Hypocreomycetidae</taxon>
        <taxon>Hypocreales</taxon>
        <taxon>Ophiocordycipitaceae</taxon>
        <taxon>Ophiocordyceps</taxon>
    </lineage>
</organism>
<keyword evidence="3" id="KW-1133">Transmembrane helix</keyword>
<dbReference type="PANTHER" id="PTHR12911:SF8">
    <property type="entry name" value="KLAROID PROTEIN-RELATED"/>
    <property type="match status" value="1"/>
</dbReference>
<evidence type="ECO:0000259" key="6">
    <source>
        <dbReference type="PROSITE" id="PS51469"/>
    </source>
</evidence>
<proteinExistence type="predicted"/>
<feature type="region of interest" description="Disordered" evidence="5">
    <location>
        <begin position="287"/>
        <end position="472"/>
    </location>
</feature>
<dbReference type="OrthoDB" id="342281at2759"/>
<accession>A0A2A9PHS6</accession>
<evidence type="ECO:0000256" key="5">
    <source>
        <dbReference type="SAM" id="MobiDB-lite"/>
    </source>
</evidence>
<comment type="caution">
    <text evidence="7">The sequence shown here is derived from an EMBL/GenBank/DDBJ whole genome shotgun (WGS) entry which is preliminary data.</text>
</comment>
<protein>
    <recommendedName>
        <fullName evidence="6">SUN domain-containing protein</fullName>
    </recommendedName>
</protein>
<dbReference type="Gene3D" id="2.60.120.260">
    <property type="entry name" value="Galactose-binding domain-like"/>
    <property type="match status" value="1"/>
</dbReference>
<dbReference type="InterPro" id="IPR045119">
    <property type="entry name" value="SUN1-5"/>
</dbReference>
<feature type="compositionally biased region" description="Polar residues" evidence="5">
    <location>
        <begin position="412"/>
        <end position="443"/>
    </location>
</feature>
<evidence type="ECO:0000256" key="2">
    <source>
        <dbReference type="ARBA" id="ARBA00022692"/>
    </source>
</evidence>
<evidence type="ECO:0000313" key="8">
    <source>
        <dbReference type="Proteomes" id="UP000037136"/>
    </source>
</evidence>
<feature type="compositionally biased region" description="Basic and acidic residues" evidence="5">
    <location>
        <begin position="192"/>
        <end position="201"/>
    </location>
</feature>
<keyword evidence="4" id="KW-0472">Membrane</keyword>
<evidence type="ECO:0000256" key="4">
    <source>
        <dbReference type="ARBA" id="ARBA00023136"/>
    </source>
</evidence>
<reference evidence="7 8" key="2">
    <citation type="journal article" date="2017" name="Sci. Rep.">
        <title>Ant-infecting Ophiocordyceps genomes reveal a high diversity of potential behavioral manipulation genes and a possible major role for enterotoxins.</title>
        <authorList>
            <person name="de Bekker C."/>
            <person name="Ohm R.A."/>
            <person name="Evans H.C."/>
            <person name="Brachmann A."/>
            <person name="Hughes D.P."/>
        </authorList>
    </citation>
    <scope>NUCLEOTIDE SEQUENCE [LARGE SCALE GENOMIC DNA]</scope>
    <source>
        <strain evidence="7 8">SC16a</strain>
    </source>
</reference>
<dbReference type="GO" id="GO:0043495">
    <property type="term" value="F:protein-membrane adaptor activity"/>
    <property type="evidence" value="ECO:0007669"/>
    <property type="project" value="TreeGrafter"/>
</dbReference>
<dbReference type="PROSITE" id="PS51469">
    <property type="entry name" value="SUN"/>
    <property type="match status" value="1"/>
</dbReference>
<feature type="domain" description="SUN" evidence="6">
    <location>
        <begin position="939"/>
        <end position="1141"/>
    </location>
</feature>
<feature type="region of interest" description="Disordered" evidence="5">
    <location>
        <begin position="505"/>
        <end position="528"/>
    </location>
</feature>
<dbReference type="AlphaFoldDB" id="A0A2A9PHS6"/>
<dbReference type="InterPro" id="IPR012919">
    <property type="entry name" value="SUN_dom"/>
</dbReference>
<comment type="subcellular location">
    <subcellularLocation>
        <location evidence="1">Membrane</location>
    </subcellularLocation>
</comment>
<evidence type="ECO:0000256" key="1">
    <source>
        <dbReference type="ARBA" id="ARBA00004370"/>
    </source>
</evidence>